<dbReference type="Proteomes" id="UP001284601">
    <property type="component" value="Unassembled WGS sequence"/>
</dbReference>
<feature type="domain" description="HTH cro/C1-type" evidence="2">
    <location>
        <begin position="35"/>
        <end position="83"/>
    </location>
</feature>
<accession>A0ABU4HXX3</accession>
<feature type="region of interest" description="Disordered" evidence="1">
    <location>
        <begin position="164"/>
        <end position="209"/>
    </location>
</feature>
<protein>
    <submittedName>
        <fullName evidence="3">Helix-turn-helix transcriptional regulator</fullName>
    </submittedName>
</protein>
<dbReference type="EMBL" id="JAWSTH010000124">
    <property type="protein sequence ID" value="MDW5598176.1"/>
    <property type="molecule type" value="Genomic_DNA"/>
</dbReference>
<evidence type="ECO:0000313" key="4">
    <source>
        <dbReference type="Proteomes" id="UP001284601"/>
    </source>
</evidence>
<sequence length="298" mass="32534">MSELGRFLRARRERLAPAAIGLTGADDAGRRRTPGLRRAEVAELAGVAVDYYARVEQGRAGDPTPAVLDALARALLLSEPERLHLHRLARRAGPPPTLVAAVAPETRALLRTYRDDPALVVGTRAELLAWNRPATALFGDLDARPAHERNLLWLLFCAQPATAAAPPAEQTREEQMPAERTSEEPTPDEHAPDEQTPDEHAPDEHAPDEHAPDELAVALVAGLRARRPVPAEDPDTAALVARVARTSPLFAKLWAEQHVEEARHGRVRLADPERGAITATWSSLSLPECGQRLLLFTR</sequence>
<dbReference type="InterPro" id="IPR010982">
    <property type="entry name" value="Lambda_DNA-bd_dom_sf"/>
</dbReference>
<reference evidence="3 4" key="2">
    <citation type="submission" date="2023-10" db="EMBL/GenBank/DDBJ databases">
        <authorList>
            <person name="Han X.F."/>
        </authorList>
    </citation>
    <scope>NUCLEOTIDE SEQUENCE [LARGE SCALE GENOMIC DNA]</scope>
    <source>
        <strain evidence="3 4">KCTC 39840</strain>
    </source>
</reference>
<dbReference type="PANTHER" id="PTHR35010">
    <property type="entry name" value="BLL4672 PROTEIN-RELATED"/>
    <property type="match status" value="1"/>
</dbReference>
<dbReference type="Gene3D" id="3.30.450.180">
    <property type="match status" value="2"/>
</dbReference>
<dbReference type="InterPro" id="IPR041413">
    <property type="entry name" value="MLTR_LBD"/>
</dbReference>
<evidence type="ECO:0000256" key="1">
    <source>
        <dbReference type="SAM" id="MobiDB-lite"/>
    </source>
</evidence>
<dbReference type="RefSeq" id="WP_318600649.1">
    <property type="nucleotide sequence ID" value="NZ_JAWSTH010000124.1"/>
</dbReference>
<keyword evidence="4" id="KW-1185">Reference proteome</keyword>
<name>A0ABU4HXX3_9ACTN</name>
<dbReference type="SUPFAM" id="SSF47413">
    <property type="entry name" value="lambda repressor-like DNA-binding domains"/>
    <property type="match status" value="1"/>
</dbReference>
<organism evidence="3 4">
    <name type="scientific">Conexibacter stalactiti</name>
    <dbReference type="NCBI Taxonomy" id="1940611"/>
    <lineage>
        <taxon>Bacteria</taxon>
        <taxon>Bacillati</taxon>
        <taxon>Actinomycetota</taxon>
        <taxon>Thermoleophilia</taxon>
        <taxon>Solirubrobacterales</taxon>
        <taxon>Conexibacteraceae</taxon>
        <taxon>Conexibacter</taxon>
    </lineage>
</organism>
<dbReference type="SMART" id="SM00530">
    <property type="entry name" value="HTH_XRE"/>
    <property type="match status" value="1"/>
</dbReference>
<dbReference type="CDD" id="cd00093">
    <property type="entry name" value="HTH_XRE"/>
    <property type="match status" value="1"/>
</dbReference>
<gene>
    <name evidence="3" type="ORF">R7226_27715</name>
</gene>
<evidence type="ECO:0000313" key="3">
    <source>
        <dbReference type="EMBL" id="MDW5598176.1"/>
    </source>
</evidence>
<comment type="caution">
    <text evidence="3">The sequence shown here is derived from an EMBL/GenBank/DDBJ whole genome shotgun (WGS) entry which is preliminary data.</text>
</comment>
<dbReference type="PROSITE" id="PS50943">
    <property type="entry name" value="HTH_CROC1"/>
    <property type="match status" value="1"/>
</dbReference>
<dbReference type="PANTHER" id="PTHR35010:SF2">
    <property type="entry name" value="BLL4672 PROTEIN"/>
    <property type="match status" value="1"/>
</dbReference>
<reference evidence="4" key="1">
    <citation type="submission" date="2023-07" db="EMBL/GenBank/DDBJ databases">
        <title>Conexibacter stalactiti sp. nov., isolated from stalactites in a lava cave and emended description of the genus Conexibacter.</title>
        <authorList>
            <person name="Lee S.D."/>
        </authorList>
    </citation>
    <scope>NUCLEOTIDE SEQUENCE [LARGE SCALE GENOMIC DNA]</scope>
    <source>
        <strain evidence="4">KCTC 39840</strain>
    </source>
</reference>
<dbReference type="Gene3D" id="1.10.260.40">
    <property type="entry name" value="lambda repressor-like DNA-binding domains"/>
    <property type="match status" value="1"/>
</dbReference>
<dbReference type="Pfam" id="PF17765">
    <property type="entry name" value="MLTR_LBD"/>
    <property type="match status" value="2"/>
</dbReference>
<dbReference type="InterPro" id="IPR001387">
    <property type="entry name" value="Cro/C1-type_HTH"/>
</dbReference>
<evidence type="ECO:0000259" key="2">
    <source>
        <dbReference type="PROSITE" id="PS50943"/>
    </source>
</evidence>
<feature type="compositionally biased region" description="Basic and acidic residues" evidence="1">
    <location>
        <begin position="170"/>
        <end position="209"/>
    </location>
</feature>
<dbReference type="Pfam" id="PF13560">
    <property type="entry name" value="HTH_31"/>
    <property type="match status" value="1"/>
</dbReference>
<proteinExistence type="predicted"/>